<gene>
    <name evidence="2" type="ORF">FSB76_01250</name>
</gene>
<evidence type="ECO:0000313" key="2">
    <source>
        <dbReference type="EMBL" id="QEC74637.1"/>
    </source>
</evidence>
<evidence type="ECO:0000259" key="1">
    <source>
        <dbReference type="Pfam" id="PF13460"/>
    </source>
</evidence>
<dbReference type="PANTHER" id="PTHR15020:SF50">
    <property type="entry name" value="UPF0659 PROTEIN YMR090W"/>
    <property type="match status" value="1"/>
</dbReference>
<dbReference type="AlphaFoldDB" id="A0A5B8VSQ9"/>
<proteinExistence type="predicted"/>
<dbReference type="SUPFAM" id="SSF51735">
    <property type="entry name" value="NAD(P)-binding Rossmann-fold domains"/>
    <property type="match status" value="1"/>
</dbReference>
<dbReference type="KEGG" id="mgk:FSB76_01250"/>
<dbReference type="InterPro" id="IPR036291">
    <property type="entry name" value="NAD(P)-bd_dom_sf"/>
</dbReference>
<reference evidence="2 3" key="1">
    <citation type="journal article" date="2013" name="J. Microbiol.">
        <title>Mucilaginibacter ginsenosidivorax sp. nov., with ginsenoside converting activity isolated from sediment.</title>
        <authorList>
            <person name="Kim J.K."/>
            <person name="Choi T.E."/>
            <person name="Liu Q.M."/>
            <person name="Park H.Y."/>
            <person name="Yi T.H."/>
            <person name="Yoon M.H."/>
            <person name="Kim S.C."/>
            <person name="Im W.T."/>
        </authorList>
    </citation>
    <scope>NUCLEOTIDE SEQUENCE [LARGE SCALE GENOMIC DNA]</scope>
    <source>
        <strain evidence="2 3">KHI28</strain>
    </source>
</reference>
<dbReference type="Proteomes" id="UP000321362">
    <property type="component" value="Chromosome"/>
</dbReference>
<accession>A0A5B8VSQ9</accession>
<protein>
    <submittedName>
        <fullName evidence="2">SDR family oxidoreductase</fullName>
    </submittedName>
</protein>
<dbReference type="OrthoDB" id="9790734at2"/>
<dbReference type="Pfam" id="PF13460">
    <property type="entry name" value="NAD_binding_10"/>
    <property type="match status" value="1"/>
</dbReference>
<organism evidence="2 3">
    <name type="scientific">Mucilaginibacter ginsenosidivorax</name>
    <dbReference type="NCBI Taxonomy" id="862126"/>
    <lineage>
        <taxon>Bacteria</taxon>
        <taxon>Pseudomonadati</taxon>
        <taxon>Bacteroidota</taxon>
        <taxon>Sphingobacteriia</taxon>
        <taxon>Sphingobacteriales</taxon>
        <taxon>Sphingobacteriaceae</taxon>
        <taxon>Mucilaginibacter</taxon>
    </lineage>
</organism>
<evidence type="ECO:0000313" key="3">
    <source>
        <dbReference type="Proteomes" id="UP000321362"/>
    </source>
</evidence>
<dbReference type="InterPro" id="IPR016040">
    <property type="entry name" value="NAD(P)-bd_dom"/>
</dbReference>
<dbReference type="EMBL" id="CP042437">
    <property type="protein sequence ID" value="QEC74637.1"/>
    <property type="molecule type" value="Genomic_DNA"/>
</dbReference>
<keyword evidence="3" id="KW-1185">Reference proteome</keyword>
<dbReference type="Gene3D" id="3.40.50.720">
    <property type="entry name" value="NAD(P)-binding Rossmann-like Domain"/>
    <property type="match status" value="1"/>
</dbReference>
<feature type="domain" description="NAD(P)-binding" evidence="1">
    <location>
        <begin position="2"/>
        <end position="110"/>
    </location>
</feature>
<dbReference type="PANTHER" id="PTHR15020">
    <property type="entry name" value="FLAVIN REDUCTASE-RELATED"/>
    <property type="match status" value="1"/>
</dbReference>
<name>A0A5B8VSQ9_9SPHI</name>
<sequence>MLAAMEQHGVKRACFISASAVEISPVLPWYVRPIARYVLQNLLKHMYADLLKMEALVKASKADWTIIRPPQLTDGPLTGNYRTAVNHFLKNALKISRADVAHFILAKLTDTTTYRGTVEIAY</sequence>